<protein>
    <recommendedName>
        <fullName evidence="3">Reverse transcriptase domain-containing protein</fullName>
    </recommendedName>
</protein>
<comment type="caution">
    <text evidence="1">The sequence shown here is derived from an EMBL/GenBank/DDBJ whole genome shotgun (WGS) entry which is preliminary data.</text>
</comment>
<sequence>MLNLVNGSPTEKFCLERGVRKGNSLSSFLFILAAEGLNAIIREAVDKGVFKEVSGLRVNYNKSKLYGVRVNDVDLRDMVR</sequence>
<organism evidence="1 2">
    <name type="scientific">Tanacetum coccineum</name>
    <dbReference type="NCBI Taxonomy" id="301880"/>
    <lineage>
        <taxon>Eukaryota</taxon>
        <taxon>Viridiplantae</taxon>
        <taxon>Streptophyta</taxon>
        <taxon>Embryophyta</taxon>
        <taxon>Tracheophyta</taxon>
        <taxon>Spermatophyta</taxon>
        <taxon>Magnoliopsida</taxon>
        <taxon>eudicotyledons</taxon>
        <taxon>Gunneridae</taxon>
        <taxon>Pentapetalae</taxon>
        <taxon>asterids</taxon>
        <taxon>campanulids</taxon>
        <taxon>Asterales</taxon>
        <taxon>Asteraceae</taxon>
        <taxon>Asteroideae</taxon>
        <taxon>Anthemideae</taxon>
        <taxon>Anthemidinae</taxon>
        <taxon>Tanacetum</taxon>
    </lineage>
</organism>
<name>A0ABQ5DY33_9ASTR</name>
<reference evidence="1" key="1">
    <citation type="journal article" date="2022" name="Int. J. Mol. Sci.">
        <title>Draft Genome of Tanacetum Coccineum: Genomic Comparison of Closely Related Tanacetum-Family Plants.</title>
        <authorList>
            <person name="Yamashiro T."/>
            <person name="Shiraishi A."/>
            <person name="Nakayama K."/>
            <person name="Satake H."/>
        </authorList>
    </citation>
    <scope>NUCLEOTIDE SEQUENCE</scope>
</reference>
<evidence type="ECO:0000313" key="1">
    <source>
        <dbReference type="EMBL" id="GJT44106.1"/>
    </source>
</evidence>
<reference evidence="1" key="2">
    <citation type="submission" date="2022-01" db="EMBL/GenBank/DDBJ databases">
        <authorList>
            <person name="Yamashiro T."/>
            <person name="Shiraishi A."/>
            <person name="Satake H."/>
            <person name="Nakayama K."/>
        </authorList>
    </citation>
    <scope>NUCLEOTIDE SEQUENCE</scope>
</reference>
<evidence type="ECO:0008006" key="3">
    <source>
        <dbReference type="Google" id="ProtNLM"/>
    </source>
</evidence>
<evidence type="ECO:0000313" key="2">
    <source>
        <dbReference type="Proteomes" id="UP001151760"/>
    </source>
</evidence>
<dbReference type="Proteomes" id="UP001151760">
    <property type="component" value="Unassembled WGS sequence"/>
</dbReference>
<gene>
    <name evidence="1" type="ORF">Tco_0952821</name>
</gene>
<proteinExistence type="predicted"/>
<accession>A0ABQ5DY33</accession>
<dbReference type="EMBL" id="BQNB010015785">
    <property type="protein sequence ID" value="GJT44106.1"/>
    <property type="molecule type" value="Genomic_DNA"/>
</dbReference>
<keyword evidence="2" id="KW-1185">Reference proteome</keyword>